<accession>A0A251KFX1</accession>
<dbReference type="Gramene" id="Manes.07G003900.4.v8.1">
    <property type="protein sequence ID" value="Manes.07G003900.4.v8.1.CDS"/>
    <property type="gene ID" value="Manes.07G003900.v8.1"/>
</dbReference>
<dbReference type="InterPro" id="IPR040169">
    <property type="entry name" value="SUGP1/2"/>
</dbReference>
<dbReference type="GO" id="GO:0006397">
    <property type="term" value="P:mRNA processing"/>
    <property type="evidence" value="ECO:0007669"/>
    <property type="project" value="UniProtKB-KW"/>
</dbReference>
<gene>
    <name evidence="1" type="ORF">MANES_07G003502v8</name>
</gene>
<dbReference type="GO" id="GO:0003723">
    <property type="term" value="F:RNA binding"/>
    <property type="evidence" value="ECO:0000318"/>
    <property type="project" value="GO_Central"/>
</dbReference>
<dbReference type="STRING" id="3983.A0A251KW80"/>
<dbReference type="Gene3D" id="1.10.10.790">
    <property type="entry name" value="Surp module"/>
    <property type="match status" value="1"/>
</dbReference>
<dbReference type="SMART" id="SM00648">
    <property type="entry name" value="SWAP"/>
    <property type="match status" value="1"/>
</dbReference>
<dbReference type="GO" id="GO:0005654">
    <property type="term" value="C:nucleoplasm"/>
    <property type="evidence" value="ECO:0000318"/>
    <property type="project" value="GO_Central"/>
</dbReference>
<dbReference type="Gramene" id="Manes.07G003900.5.v8.1">
    <property type="protein sequence ID" value="Manes.07G003900.5.v8.1.CDS"/>
    <property type="gene ID" value="Manes.07G003900.v8.1"/>
</dbReference>
<dbReference type="Proteomes" id="UP000091857">
    <property type="component" value="Chromosome 7"/>
</dbReference>
<dbReference type="OMA" id="HQWKQCE"/>
<keyword evidence="2" id="KW-1185">Reference proteome</keyword>
<sequence>MAIIGDIQFFFILVFFAWLLTRLLLQHLFKKPTNPNLHLPPSPPAPPFIGHIHLLSSVVSKCFHNLSSKHGSLLYLRLGSRPLLVLKRSRGVRREGLRIFLHNLVEKAYKNEKVDEGLELMKLTNNTVCRMVMSTRCTEEDDEAERCRELVEGSVALTGKLAVATTLGPLKKLGYWDLFIGGTDTAASTMQWMMAELINHPNVFKKLREEIKSVVGTTRPVEDSDILNLHYLQAVVKETLRLYPLVPAIPRECRQDCKVGGFDIPKETAVLINAYSIMRDPELWDNPNEFYPEKFLHEEENQKKQNFNFVPFGGGRRKCLGSQLALCLMNITVASMVRGFDWKFAAGDGQKINMEAKAGMAMCMKHPLLCFPIIHFNPVSA</sequence>
<organism evidence="1 2">
    <name type="scientific">Manihot esculenta</name>
    <name type="common">Cassava</name>
    <name type="synonym">Jatropha manihot</name>
    <dbReference type="NCBI Taxonomy" id="3983"/>
    <lineage>
        <taxon>Eukaryota</taxon>
        <taxon>Viridiplantae</taxon>
        <taxon>Streptophyta</taxon>
        <taxon>Embryophyta</taxon>
        <taxon>Tracheophyta</taxon>
        <taxon>Spermatophyta</taxon>
        <taxon>Magnoliopsida</taxon>
        <taxon>eudicotyledons</taxon>
        <taxon>Gunneridae</taxon>
        <taxon>Pentapetalae</taxon>
        <taxon>rosids</taxon>
        <taxon>fabids</taxon>
        <taxon>Malpighiales</taxon>
        <taxon>Euphorbiaceae</taxon>
        <taxon>Crotonoideae</taxon>
        <taxon>Manihoteae</taxon>
        <taxon>Manihot</taxon>
    </lineage>
</organism>
<protein>
    <submittedName>
        <fullName evidence="1">Uncharacterized protein</fullName>
    </submittedName>
</protein>
<comment type="caution">
    <text evidence="1">The sequence shown here is derived from an EMBL/GenBank/DDBJ whole genome shotgun (WGS) entry which is preliminary data.</text>
</comment>
<dbReference type="PROSITE" id="PS50128">
    <property type="entry name" value="SURP"/>
    <property type="match status" value="1"/>
</dbReference>
<dbReference type="InterPro" id="IPR000467">
    <property type="entry name" value="G_patch_dom"/>
</dbReference>
<dbReference type="Pfam" id="PF01585">
    <property type="entry name" value="G-patch"/>
    <property type="match status" value="1"/>
</dbReference>
<name>A0A251KFX1_MANES</name>
<dbReference type="InterPro" id="IPR000061">
    <property type="entry name" value="Surp"/>
</dbReference>
<dbReference type="PANTHER" id="PTHR23340">
    <property type="entry name" value="ARGININE/SERINE RICH SPLICING FACTOR SF4/14"/>
    <property type="match status" value="1"/>
</dbReference>
<dbReference type="OrthoDB" id="4822at2759"/>
<dbReference type="GO" id="GO:0008380">
    <property type="term" value="P:RNA splicing"/>
    <property type="evidence" value="ECO:0007669"/>
    <property type="project" value="UniProtKB-KW"/>
</dbReference>
<evidence type="ECO:0000313" key="2">
    <source>
        <dbReference type="Proteomes" id="UP000091857"/>
    </source>
</evidence>
<dbReference type="InterPro" id="IPR035967">
    <property type="entry name" value="SWAP/Surp_sf"/>
</dbReference>
<proteinExistence type="predicted"/>
<dbReference type="SMART" id="SM00443">
    <property type="entry name" value="G_patch"/>
    <property type="match status" value="1"/>
</dbReference>
<evidence type="ECO:0000313" key="1">
    <source>
        <dbReference type="EMBL" id="OAY44771.2"/>
    </source>
</evidence>
<dbReference type="EMBL" id="CM004393">
    <property type="protein sequence ID" value="OAY44771.2"/>
    <property type="molecule type" value="Genomic_DNA"/>
</dbReference>
<dbReference type="PANTHER" id="PTHR23340:SF0">
    <property type="entry name" value="SURP AND G-PATCH DOMAIN-CONTAINING PROTEIN 1 ISOFORM X1"/>
    <property type="match status" value="1"/>
</dbReference>
<dbReference type="SUPFAM" id="SSF109905">
    <property type="entry name" value="Surp module (SWAP domain)"/>
    <property type="match status" value="1"/>
</dbReference>
<dbReference type="PROSITE" id="PS50174">
    <property type="entry name" value="G_PATCH"/>
    <property type="match status" value="1"/>
</dbReference>
<dbReference type="Pfam" id="PF01805">
    <property type="entry name" value="Surp"/>
    <property type="match status" value="1"/>
</dbReference>
<reference evidence="2" key="1">
    <citation type="journal article" date="2016" name="Nat. Biotechnol.">
        <title>Sequencing wild and cultivated cassava and related species reveals extensive interspecific hybridization and genetic diversity.</title>
        <authorList>
            <person name="Bredeson J.V."/>
            <person name="Lyons J.B."/>
            <person name="Prochnik S.E."/>
            <person name="Wu G.A."/>
            <person name="Ha C.M."/>
            <person name="Edsinger-Gonzales E."/>
            <person name="Grimwood J."/>
            <person name="Schmutz J."/>
            <person name="Rabbi I.Y."/>
            <person name="Egesi C."/>
            <person name="Nauluvula P."/>
            <person name="Lebot V."/>
            <person name="Ndunguru J."/>
            <person name="Mkamilo G."/>
            <person name="Bart R.S."/>
            <person name="Setter T.L."/>
            <person name="Gleadow R.M."/>
            <person name="Kulakow P."/>
            <person name="Ferguson M.E."/>
            <person name="Rounsley S."/>
            <person name="Rokhsar D.S."/>
        </authorList>
    </citation>
    <scope>NUCLEOTIDE SEQUENCE [LARGE SCALE GENOMIC DNA]</scope>
    <source>
        <strain evidence="2">cv. AM560-2</strain>
    </source>
</reference>